<dbReference type="InterPro" id="IPR036390">
    <property type="entry name" value="WH_DNA-bd_sf"/>
</dbReference>
<dbReference type="SMART" id="SM00895">
    <property type="entry name" value="FCD"/>
    <property type="match status" value="1"/>
</dbReference>
<dbReference type="Proteomes" id="UP000648908">
    <property type="component" value="Unassembled WGS sequence"/>
</dbReference>
<dbReference type="PROSITE" id="PS50949">
    <property type="entry name" value="HTH_GNTR"/>
    <property type="match status" value="1"/>
</dbReference>
<keyword evidence="2" id="KW-0238">DNA-binding</keyword>
<evidence type="ECO:0000256" key="3">
    <source>
        <dbReference type="ARBA" id="ARBA00023163"/>
    </source>
</evidence>
<dbReference type="RefSeq" id="WP_202690248.1">
    <property type="nucleotide sequence ID" value="NZ_JAESVN010000016.1"/>
</dbReference>
<dbReference type="SUPFAM" id="SSF46785">
    <property type="entry name" value="Winged helix' DNA-binding domain"/>
    <property type="match status" value="1"/>
</dbReference>
<evidence type="ECO:0000313" key="5">
    <source>
        <dbReference type="EMBL" id="MBL4919267.1"/>
    </source>
</evidence>
<dbReference type="Pfam" id="PF07729">
    <property type="entry name" value="FCD"/>
    <property type="match status" value="1"/>
</dbReference>
<comment type="caution">
    <text evidence="5">The sequence shown here is derived from an EMBL/GenBank/DDBJ whole genome shotgun (WGS) entry which is preliminary data.</text>
</comment>
<dbReference type="EMBL" id="JAESVN010000016">
    <property type="protein sequence ID" value="MBL4919267.1"/>
    <property type="molecule type" value="Genomic_DNA"/>
</dbReference>
<dbReference type="SUPFAM" id="SSF48008">
    <property type="entry name" value="GntR ligand-binding domain-like"/>
    <property type="match status" value="1"/>
</dbReference>
<dbReference type="GO" id="GO:0003677">
    <property type="term" value="F:DNA binding"/>
    <property type="evidence" value="ECO:0007669"/>
    <property type="project" value="UniProtKB-KW"/>
</dbReference>
<dbReference type="PANTHER" id="PTHR43537">
    <property type="entry name" value="TRANSCRIPTIONAL REGULATOR, GNTR FAMILY"/>
    <property type="match status" value="1"/>
</dbReference>
<keyword evidence="1" id="KW-0805">Transcription regulation</keyword>
<dbReference type="PANTHER" id="PTHR43537:SF45">
    <property type="entry name" value="GNTR FAMILY REGULATORY PROTEIN"/>
    <property type="match status" value="1"/>
</dbReference>
<evidence type="ECO:0000256" key="1">
    <source>
        <dbReference type="ARBA" id="ARBA00023015"/>
    </source>
</evidence>
<dbReference type="InterPro" id="IPR036388">
    <property type="entry name" value="WH-like_DNA-bd_sf"/>
</dbReference>
<accession>A0A8K0VBY7</accession>
<feature type="domain" description="HTH gntR-type" evidence="4">
    <location>
        <begin position="7"/>
        <end position="73"/>
    </location>
</feature>
<dbReference type="Pfam" id="PF00392">
    <property type="entry name" value="GntR"/>
    <property type="match status" value="1"/>
</dbReference>
<reference evidence="5" key="1">
    <citation type="submission" date="2021-01" db="EMBL/GenBank/DDBJ databases">
        <title>Tabrizicola alba sp. nov. a motile alkaliphilic bacterium isolated from a soda lake.</title>
        <authorList>
            <person name="Szuroczki S."/>
            <person name="Abbaszade G."/>
            <person name="Schumann P."/>
            <person name="Toth E."/>
        </authorList>
    </citation>
    <scope>NUCLEOTIDE SEQUENCE</scope>
    <source>
        <strain evidence="5">DMG-N-6</strain>
    </source>
</reference>
<dbReference type="SMART" id="SM00345">
    <property type="entry name" value="HTH_GNTR"/>
    <property type="match status" value="1"/>
</dbReference>
<dbReference type="InterPro" id="IPR011711">
    <property type="entry name" value="GntR_C"/>
</dbReference>
<dbReference type="InterPro" id="IPR000524">
    <property type="entry name" value="Tscrpt_reg_HTH_GntR"/>
</dbReference>
<dbReference type="PRINTS" id="PR00035">
    <property type="entry name" value="HTHGNTR"/>
</dbReference>
<gene>
    <name evidence="5" type="ORF">JL811_18785</name>
</gene>
<evidence type="ECO:0000313" key="6">
    <source>
        <dbReference type="Proteomes" id="UP000648908"/>
    </source>
</evidence>
<name>A0A8K0VBY7_9RHOB</name>
<dbReference type="GO" id="GO:0003700">
    <property type="term" value="F:DNA-binding transcription factor activity"/>
    <property type="evidence" value="ECO:0007669"/>
    <property type="project" value="InterPro"/>
</dbReference>
<organism evidence="5 6">
    <name type="scientific">Szabonella alba</name>
    <dbReference type="NCBI Taxonomy" id="2804194"/>
    <lineage>
        <taxon>Bacteria</taxon>
        <taxon>Pseudomonadati</taxon>
        <taxon>Pseudomonadota</taxon>
        <taxon>Alphaproteobacteria</taxon>
        <taxon>Rhodobacterales</taxon>
        <taxon>Paracoccaceae</taxon>
        <taxon>Szabonella</taxon>
    </lineage>
</organism>
<dbReference type="Gene3D" id="1.20.120.530">
    <property type="entry name" value="GntR ligand-binding domain-like"/>
    <property type="match status" value="1"/>
</dbReference>
<keyword evidence="3" id="KW-0804">Transcription</keyword>
<evidence type="ECO:0000256" key="2">
    <source>
        <dbReference type="ARBA" id="ARBA00023125"/>
    </source>
</evidence>
<keyword evidence="6" id="KW-1185">Reference proteome</keyword>
<sequence>MTEQTSGRDGDKVLKVLRDGILRLDLRPGAVIDEAGIAAQLSVSRTPIREAIIQLIADGLVIRDGRTARVAPLDFDEVPKLYEALLISSRMIHRLAAENRTEADLAAIRQAMIDFEALTSSGDGLERQDANMKFHICIAAAAKNHYFVDFYDRTLIAASRLARACFSNTDRTSIAAAEPDDELVLHVRETARQHRLMVEAIADRDITASDRLAVEHQDLSFNRLKQAIFSGAVAISSTPDLGLRKGQYALI</sequence>
<dbReference type="Gene3D" id="1.10.10.10">
    <property type="entry name" value="Winged helix-like DNA-binding domain superfamily/Winged helix DNA-binding domain"/>
    <property type="match status" value="1"/>
</dbReference>
<dbReference type="InterPro" id="IPR008920">
    <property type="entry name" value="TF_FadR/GntR_C"/>
</dbReference>
<proteinExistence type="predicted"/>
<evidence type="ECO:0000259" key="4">
    <source>
        <dbReference type="PROSITE" id="PS50949"/>
    </source>
</evidence>
<protein>
    <submittedName>
        <fullName evidence="5">GntR family transcriptional regulator</fullName>
    </submittedName>
</protein>
<dbReference type="AlphaFoldDB" id="A0A8K0VBY7"/>